<dbReference type="Proteomes" id="UP000184440">
    <property type="component" value="Unassembled WGS sequence"/>
</dbReference>
<evidence type="ECO:0000313" key="1">
    <source>
        <dbReference type="EMBL" id="SHN47538.1"/>
    </source>
</evidence>
<proteinExistence type="predicted"/>
<reference evidence="1 2" key="1">
    <citation type="submission" date="2016-11" db="EMBL/GenBank/DDBJ databases">
        <authorList>
            <person name="Jaros S."/>
            <person name="Januszkiewicz K."/>
            <person name="Wedrychowicz H."/>
        </authorList>
    </citation>
    <scope>NUCLEOTIDE SEQUENCE [LARGE SCALE GENOMIC DNA]</scope>
    <source>
        <strain evidence="1 2">DSM 46144</strain>
    </source>
</reference>
<dbReference type="OrthoDB" id="4950701at2"/>
<protein>
    <submittedName>
        <fullName evidence="1">Uncharacterized protein</fullName>
    </submittedName>
</protein>
<sequence>MRIGSIVLVIWLLIGVIAAAQRDYFSGGDATCAKTGTVIVTIIAGPLNYFGLNPKVKCTTPQPSK</sequence>
<gene>
    <name evidence="1" type="ORF">SAMN05443668_12496</name>
</gene>
<keyword evidence="2" id="KW-1185">Reference proteome</keyword>
<evidence type="ECO:0000313" key="2">
    <source>
        <dbReference type="Proteomes" id="UP000184440"/>
    </source>
</evidence>
<name>A0A1M7RN59_9ACTN</name>
<accession>A0A1M7RN59</accession>
<dbReference type="RefSeq" id="WP_073265462.1">
    <property type="nucleotide sequence ID" value="NZ_FRCS01000024.1"/>
</dbReference>
<dbReference type="EMBL" id="FRCS01000024">
    <property type="protein sequence ID" value="SHN47538.1"/>
    <property type="molecule type" value="Genomic_DNA"/>
</dbReference>
<organism evidence="1 2">
    <name type="scientific">Cryptosporangium aurantiacum</name>
    <dbReference type="NCBI Taxonomy" id="134849"/>
    <lineage>
        <taxon>Bacteria</taxon>
        <taxon>Bacillati</taxon>
        <taxon>Actinomycetota</taxon>
        <taxon>Actinomycetes</taxon>
        <taxon>Cryptosporangiales</taxon>
        <taxon>Cryptosporangiaceae</taxon>
        <taxon>Cryptosporangium</taxon>
    </lineage>
</organism>
<dbReference type="AlphaFoldDB" id="A0A1M7RN59"/>